<feature type="region of interest" description="Disordered" evidence="1">
    <location>
        <begin position="64"/>
        <end position="107"/>
    </location>
</feature>
<proteinExistence type="predicted"/>
<sequence length="107" mass="11247">MADRPRGQTSAFSAQLVEVRGVLEGASGVAQRQQEVRVQHEDHEAGEPQSRPLRILAAASHPVVGSGPIGASAGRHREGAHVTGQAEADQQQGDEAQRAHVCGEDLV</sequence>
<feature type="compositionally biased region" description="Low complexity" evidence="1">
    <location>
        <begin position="84"/>
        <end position="94"/>
    </location>
</feature>
<feature type="compositionally biased region" description="Basic and acidic residues" evidence="1">
    <location>
        <begin position="34"/>
        <end position="46"/>
    </location>
</feature>
<protein>
    <submittedName>
        <fullName evidence="2">Uncharacterized protein</fullName>
    </submittedName>
</protein>
<feature type="compositionally biased region" description="Basic and acidic residues" evidence="1">
    <location>
        <begin position="95"/>
        <end position="107"/>
    </location>
</feature>
<evidence type="ECO:0000313" key="2">
    <source>
        <dbReference type="EMBL" id="CAD9538485.1"/>
    </source>
</evidence>
<name>A0A7S2NFM5_9DINO</name>
<organism evidence="2">
    <name type="scientific">Alexandrium andersonii</name>
    <dbReference type="NCBI Taxonomy" id="327968"/>
    <lineage>
        <taxon>Eukaryota</taxon>
        <taxon>Sar</taxon>
        <taxon>Alveolata</taxon>
        <taxon>Dinophyceae</taxon>
        <taxon>Gonyaulacales</taxon>
        <taxon>Pyrocystaceae</taxon>
        <taxon>Alexandrium</taxon>
    </lineage>
</organism>
<dbReference type="AlphaFoldDB" id="A0A7S2NFM5"/>
<gene>
    <name evidence="2" type="ORF">AAND1436_LOCUS47221</name>
</gene>
<reference evidence="2" key="1">
    <citation type="submission" date="2021-01" db="EMBL/GenBank/DDBJ databases">
        <authorList>
            <person name="Corre E."/>
            <person name="Pelletier E."/>
            <person name="Niang G."/>
            <person name="Scheremetjew M."/>
            <person name="Finn R."/>
            <person name="Kale V."/>
            <person name="Holt S."/>
            <person name="Cochrane G."/>
            <person name="Meng A."/>
            <person name="Brown T."/>
            <person name="Cohen L."/>
        </authorList>
    </citation>
    <scope>NUCLEOTIDE SEQUENCE</scope>
    <source>
        <strain evidence="2">CCMP2222</strain>
    </source>
</reference>
<accession>A0A7S2NFM5</accession>
<evidence type="ECO:0000256" key="1">
    <source>
        <dbReference type="SAM" id="MobiDB-lite"/>
    </source>
</evidence>
<dbReference type="EMBL" id="HBGQ01098872">
    <property type="protein sequence ID" value="CAD9538485.1"/>
    <property type="molecule type" value="Transcribed_RNA"/>
</dbReference>
<feature type="region of interest" description="Disordered" evidence="1">
    <location>
        <begin position="28"/>
        <end position="50"/>
    </location>
</feature>